<dbReference type="GeneID" id="20320168"/>
<dbReference type="EMBL" id="KL596737">
    <property type="protein sequence ID" value="KER26856.1"/>
    <property type="molecule type" value="Genomic_DNA"/>
</dbReference>
<dbReference type="RefSeq" id="XP_009169402.1">
    <property type="nucleotide sequence ID" value="XM_009171138.1"/>
</dbReference>
<keyword evidence="2" id="KW-1185">Reference proteome</keyword>
<dbReference type="KEGG" id="ovi:T265_05986"/>
<reference evidence="1 2" key="1">
    <citation type="submission" date="2013-11" db="EMBL/GenBank/DDBJ databases">
        <title>Opisthorchis viverrini - life in the bile duct.</title>
        <authorList>
            <person name="Young N.D."/>
            <person name="Nagarajan N."/>
            <person name="Lin S.J."/>
            <person name="Korhonen P.K."/>
            <person name="Jex A.R."/>
            <person name="Hall R.S."/>
            <person name="Safavi-Hemami H."/>
            <person name="Kaewkong W."/>
            <person name="Bertrand D."/>
            <person name="Gao S."/>
            <person name="Seet Q."/>
            <person name="Wongkham S."/>
            <person name="Teh B.T."/>
            <person name="Wongkham C."/>
            <person name="Intapan P.M."/>
            <person name="Maleewong W."/>
            <person name="Yang X."/>
            <person name="Hu M."/>
            <person name="Wang Z."/>
            <person name="Hofmann A."/>
            <person name="Sternberg P.W."/>
            <person name="Tan P."/>
            <person name="Wang J."/>
            <person name="Gasser R.B."/>
        </authorList>
    </citation>
    <scope>NUCLEOTIDE SEQUENCE [LARGE SCALE GENOMIC DNA]</scope>
</reference>
<gene>
    <name evidence="1" type="ORF">T265_05986</name>
</gene>
<proteinExistence type="predicted"/>
<accession>A0A074ZIN0</accession>
<evidence type="ECO:0000313" key="1">
    <source>
        <dbReference type="EMBL" id="KER26856.1"/>
    </source>
</evidence>
<dbReference type="Proteomes" id="UP000054324">
    <property type="component" value="Unassembled WGS sequence"/>
</dbReference>
<sequence>MFGELCFLSKLKGTPLRFQADHQDGATTQGMLRFGLCGRFIVASRGLGEPDLDDAEGAVVCVVFIVRGMVEFFGVNTILREEVQHRLSRRHRAFVGSGTASASNGAEGFGVVPTVHQSIGGYCVNNIRLKKCFDASLDRKRQCSSEKQFEYLTDVIREPVPEGASKIYKNQLVADMPNRRCGDFLCNICTLRECSVYVGQSYGNVSEALKTRKCAPKMELSLRTSNERTS</sequence>
<dbReference type="CTD" id="20320168"/>
<organism evidence="1 2">
    <name type="scientific">Opisthorchis viverrini</name>
    <name type="common">Southeast Asian liver fluke</name>
    <dbReference type="NCBI Taxonomy" id="6198"/>
    <lineage>
        <taxon>Eukaryota</taxon>
        <taxon>Metazoa</taxon>
        <taxon>Spiralia</taxon>
        <taxon>Lophotrochozoa</taxon>
        <taxon>Platyhelminthes</taxon>
        <taxon>Trematoda</taxon>
        <taxon>Digenea</taxon>
        <taxon>Opisthorchiida</taxon>
        <taxon>Opisthorchiata</taxon>
        <taxon>Opisthorchiidae</taxon>
        <taxon>Opisthorchis</taxon>
    </lineage>
</organism>
<protein>
    <submittedName>
        <fullName evidence="1">Uncharacterized protein</fullName>
    </submittedName>
</protein>
<name>A0A074ZIN0_OPIVI</name>
<dbReference type="AlphaFoldDB" id="A0A074ZIN0"/>
<evidence type="ECO:0000313" key="2">
    <source>
        <dbReference type="Proteomes" id="UP000054324"/>
    </source>
</evidence>